<dbReference type="Proteomes" id="UP000024942">
    <property type="component" value="Unassembled WGS sequence"/>
</dbReference>
<dbReference type="EMBL" id="ARYL01000035">
    <property type="protein sequence ID" value="KDA01149.1"/>
    <property type="molecule type" value="Genomic_DNA"/>
</dbReference>
<evidence type="ECO:0000259" key="4">
    <source>
        <dbReference type="Pfam" id="PF00135"/>
    </source>
</evidence>
<dbReference type="InterPro" id="IPR002018">
    <property type="entry name" value="CarbesteraseB"/>
</dbReference>
<dbReference type="PANTHER" id="PTHR11559">
    <property type="entry name" value="CARBOXYLESTERASE"/>
    <property type="match status" value="1"/>
</dbReference>
<comment type="caution">
    <text evidence="5">The sequence shown here is derived from an EMBL/GenBank/DDBJ whole genome shotgun (WGS) entry which is preliminary data.</text>
</comment>
<dbReference type="Pfam" id="PF00135">
    <property type="entry name" value="COesterase"/>
    <property type="match status" value="1"/>
</dbReference>
<dbReference type="STRING" id="1280953.HOC_17120"/>
<evidence type="ECO:0000313" key="6">
    <source>
        <dbReference type="Proteomes" id="UP000024942"/>
    </source>
</evidence>
<feature type="domain" description="Carboxylesterase type B" evidence="4">
    <location>
        <begin position="2"/>
        <end position="360"/>
    </location>
</feature>
<dbReference type="PROSITE" id="PS00122">
    <property type="entry name" value="CARBOXYLESTERASE_B_1"/>
    <property type="match status" value="1"/>
</dbReference>
<evidence type="ECO:0000313" key="5">
    <source>
        <dbReference type="EMBL" id="KDA01149.1"/>
    </source>
</evidence>
<dbReference type="InterPro" id="IPR029058">
    <property type="entry name" value="AB_hydrolase_fold"/>
</dbReference>
<organism evidence="5 6">
    <name type="scientific">Hyphomonas oceanitis SCH89</name>
    <dbReference type="NCBI Taxonomy" id="1280953"/>
    <lineage>
        <taxon>Bacteria</taxon>
        <taxon>Pseudomonadati</taxon>
        <taxon>Pseudomonadota</taxon>
        <taxon>Alphaproteobacteria</taxon>
        <taxon>Hyphomonadales</taxon>
        <taxon>Hyphomonadaceae</taxon>
        <taxon>Hyphomonas</taxon>
    </lineage>
</organism>
<evidence type="ECO:0000256" key="2">
    <source>
        <dbReference type="ARBA" id="ARBA00022801"/>
    </source>
</evidence>
<dbReference type="Gene3D" id="3.40.50.1820">
    <property type="entry name" value="alpha/beta hydrolase"/>
    <property type="match status" value="1"/>
</dbReference>
<sequence length="397" mass="42768">MYDGSEFARRGVVFVSLNYRLGALGWLAHPEMNAESPDGISGNYGLLDQIAALEWVSDNISVFGGDPANVTVMGESAGALSLTYLLTSPKAEGLFQKAIIESPNSRNFPELGRAAYGARPAEEIGASTLSAMGFSSLESAREATAQEITDKAGLAGFIPQGTIDGEVLPSQIIDSFDGGAFANVPVLAGFNSGEVRSQRLFLPRKPDDYEAAIVARYGALSNDVLALYPRADVDASMLATLRDGIYGWATERIVRRETEADQPAFMYVFDYCYPSAEKADLCAFHASELPFVFGALDPDKLSPNWPVPDGEHDHVVSRALLDYWTSFAATGQPESISGPVWPVYGGDQAYLNIGQELEVGNNPMPGMFELHEELVRQRKAAGAPWFLNIGLGAPPLE</sequence>
<dbReference type="InterPro" id="IPR050309">
    <property type="entry name" value="Type-B_Carboxylest/Lipase"/>
</dbReference>
<dbReference type="EC" id="3.1.1.-" evidence="3"/>
<proteinExistence type="inferred from homology"/>
<reference evidence="5 6" key="1">
    <citation type="journal article" date="2014" name="Antonie Van Leeuwenhoek">
        <title>Hyphomonas beringensis sp. nov. and Hyphomonas chukchiensis sp. nov., isolated from surface seawater of the Bering Sea and Chukchi Sea.</title>
        <authorList>
            <person name="Li C."/>
            <person name="Lai Q."/>
            <person name="Li G."/>
            <person name="Dong C."/>
            <person name="Wang J."/>
            <person name="Liao Y."/>
            <person name="Shao Z."/>
        </authorList>
    </citation>
    <scope>NUCLEOTIDE SEQUENCE [LARGE SCALE GENOMIC DNA]</scope>
    <source>
        <strain evidence="5 6">SCH89</strain>
    </source>
</reference>
<keyword evidence="6" id="KW-1185">Reference proteome</keyword>
<dbReference type="AlphaFoldDB" id="A0A059G330"/>
<keyword evidence="2 3" id="KW-0378">Hydrolase</keyword>
<comment type="similarity">
    <text evidence="1 3">Belongs to the type-B carboxylesterase/lipase family.</text>
</comment>
<dbReference type="InterPro" id="IPR019826">
    <property type="entry name" value="Carboxylesterase_B_AS"/>
</dbReference>
<evidence type="ECO:0000256" key="1">
    <source>
        <dbReference type="ARBA" id="ARBA00005964"/>
    </source>
</evidence>
<dbReference type="SUPFAM" id="SSF53474">
    <property type="entry name" value="alpha/beta-Hydrolases"/>
    <property type="match status" value="1"/>
</dbReference>
<accession>A0A059G330</accession>
<protein>
    <recommendedName>
        <fullName evidence="3">Carboxylic ester hydrolase</fullName>
        <ecNumber evidence="3">3.1.1.-</ecNumber>
    </recommendedName>
</protein>
<dbReference type="GO" id="GO:0016787">
    <property type="term" value="F:hydrolase activity"/>
    <property type="evidence" value="ECO:0007669"/>
    <property type="project" value="UniProtKB-KW"/>
</dbReference>
<gene>
    <name evidence="5" type="ORF">HOC_17120</name>
</gene>
<evidence type="ECO:0000256" key="3">
    <source>
        <dbReference type="RuleBase" id="RU361235"/>
    </source>
</evidence>
<dbReference type="PATRIC" id="fig|1280953.3.peg.3429"/>
<dbReference type="eggNOG" id="COG2272">
    <property type="taxonomic scope" value="Bacteria"/>
</dbReference>
<name>A0A059G330_9PROT</name>